<keyword evidence="2" id="KW-1185">Reference proteome</keyword>
<organism evidence="1 2">
    <name type="scientific">Coccomyxa viridis</name>
    <dbReference type="NCBI Taxonomy" id="1274662"/>
    <lineage>
        <taxon>Eukaryota</taxon>
        <taxon>Viridiplantae</taxon>
        <taxon>Chlorophyta</taxon>
        <taxon>core chlorophytes</taxon>
        <taxon>Trebouxiophyceae</taxon>
        <taxon>Trebouxiophyceae incertae sedis</taxon>
        <taxon>Coccomyxaceae</taxon>
        <taxon>Coccomyxa</taxon>
    </lineage>
</organism>
<protein>
    <submittedName>
        <fullName evidence="1">Uncharacterized protein</fullName>
    </submittedName>
</protein>
<evidence type="ECO:0000313" key="2">
    <source>
        <dbReference type="Proteomes" id="UP001314263"/>
    </source>
</evidence>
<gene>
    <name evidence="1" type="ORF">CVIRNUC_007390</name>
</gene>
<evidence type="ECO:0000313" key="1">
    <source>
        <dbReference type="EMBL" id="CAK0784186.1"/>
    </source>
</evidence>
<comment type="caution">
    <text evidence="1">The sequence shown here is derived from an EMBL/GenBank/DDBJ whole genome shotgun (WGS) entry which is preliminary data.</text>
</comment>
<proteinExistence type="predicted"/>
<dbReference type="AlphaFoldDB" id="A0AAV1I9Y9"/>
<dbReference type="Proteomes" id="UP001314263">
    <property type="component" value="Unassembled WGS sequence"/>
</dbReference>
<dbReference type="EMBL" id="CAUYUE010000010">
    <property type="protein sequence ID" value="CAK0784186.1"/>
    <property type="molecule type" value="Genomic_DNA"/>
</dbReference>
<sequence>MHAHQRGLILEGMLASHTQRCSMPDILACNGQAPSRLFEESLCHLCRQLLTAAEAHAAIWWLLLQAVAKPACLSILSNAAIAASTAGLPLTCCRTICIWS</sequence>
<reference evidence="1 2" key="1">
    <citation type="submission" date="2023-10" db="EMBL/GenBank/DDBJ databases">
        <authorList>
            <person name="Maclean D."/>
            <person name="Macfadyen A."/>
        </authorList>
    </citation>
    <scope>NUCLEOTIDE SEQUENCE [LARGE SCALE GENOMIC DNA]</scope>
</reference>
<name>A0AAV1I9Y9_9CHLO</name>
<accession>A0AAV1I9Y9</accession>